<dbReference type="AlphaFoldDB" id="A0A1I2E930"/>
<dbReference type="InterPro" id="IPR036291">
    <property type="entry name" value="NAD(P)-bd_dom_sf"/>
</dbReference>
<proteinExistence type="predicted"/>
<sequence>MKNVALRYLSRDDIKQLNVSMQDTINIVEQTYIAHASDKVHLPSKIGIHPNNSGFFHTMPAMVMDPDSVGMKWVSYFPGNHSRNNLPDSSCIMILNDINTGLPICIMEALHFTYMRTAASGAVAVKRLSVPDSRVLGIVGAGTIARWSVHAILSVKPEINEIRVISRTEESRNNFCEELEEQYKNVNFIPCSDTKSVMEESDIVLSITSNSADPFLNFEHLRKGGLALSLDGIKSWDLSFMDADYIVTDDRNFLKGEIERKYRNTKVEREIYEISEVMESSDLQWSEDKKGIAFMNGIGSTDVTLGKYIYDQAVKENVGIILPFS</sequence>
<dbReference type="Proteomes" id="UP000199516">
    <property type="component" value="Unassembled WGS sequence"/>
</dbReference>
<dbReference type="PIRSF" id="PIRSF001439">
    <property type="entry name" value="CryM"/>
    <property type="match status" value="1"/>
</dbReference>
<dbReference type="InterPro" id="IPR003462">
    <property type="entry name" value="ODC_Mu_crystall"/>
</dbReference>
<reference evidence="1 2" key="1">
    <citation type="submission" date="2016-10" db="EMBL/GenBank/DDBJ databases">
        <authorList>
            <person name="de Groot N.N."/>
        </authorList>
    </citation>
    <scope>NUCLEOTIDE SEQUENCE [LARGE SCALE GENOMIC DNA]</scope>
    <source>
        <strain evidence="1 2">DSM 23995</strain>
    </source>
</reference>
<dbReference type="InterPro" id="IPR023401">
    <property type="entry name" value="ODC_N"/>
</dbReference>
<dbReference type="Pfam" id="PF02423">
    <property type="entry name" value="OCD_Mu_crystall"/>
    <property type="match status" value="1"/>
</dbReference>
<accession>A0A1I2E930</accession>
<evidence type="ECO:0000313" key="2">
    <source>
        <dbReference type="Proteomes" id="UP000199516"/>
    </source>
</evidence>
<dbReference type="Gene3D" id="3.40.50.720">
    <property type="entry name" value="NAD(P)-binding Rossmann-like Domain"/>
    <property type="match status" value="1"/>
</dbReference>
<dbReference type="RefSeq" id="WP_177194808.1">
    <property type="nucleotide sequence ID" value="NZ_FONT01000005.1"/>
</dbReference>
<name>A0A1I2E930_9BACI</name>
<dbReference type="PANTHER" id="PTHR13812:SF19">
    <property type="entry name" value="KETIMINE REDUCTASE MU-CRYSTALLIN"/>
    <property type="match status" value="1"/>
</dbReference>
<dbReference type="SUPFAM" id="SSF51735">
    <property type="entry name" value="NAD(P)-binding Rossmann-fold domains"/>
    <property type="match status" value="1"/>
</dbReference>
<keyword evidence="2" id="KW-1185">Reference proteome</keyword>
<dbReference type="Gene3D" id="3.30.1780.10">
    <property type="entry name" value="ornithine cyclodeaminase, domain 1"/>
    <property type="match status" value="1"/>
</dbReference>
<dbReference type="PANTHER" id="PTHR13812">
    <property type="entry name" value="KETIMINE REDUCTASE MU-CRYSTALLIN"/>
    <property type="match status" value="1"/>
</dbReference>
<dbReference type="EMBL" id="FONT01000005">
    <property type="protein sequence ID" value="SFE89462.1"/>
    <property type="molecule type" value="Genomic_DNA"/>
</dbReference>
<dbReference type="GO" id="GO:0005737">
    <property type="term" value="C:cytoplasm"/>
    <property type="evidence" value="ECO:0007669"/>
    <property type="project" value="TreeGrafter"/>
</dbReference>
<protein>
    <submittedName>
        <fullName evidence="1">Ornithine cyclodeaminase</fullName>
    </submittedName>
</protein>
<dbReference type="STRING" id="930128.SAMN05192532_105204"/>
<gene>
    <name evidence="1" type="ORF">SAMN05192532_105204</name>
</gene>
<organism evidence="1 2">
    <name type="scientific">Alteribacillus iranensis</name>
    <dbReference type="NCBI Taxonomy" id="930128"/>
    <lineage>
        <taxon>Bacteria</taxon>
        <taxon>Bacillati</taxon>
        <taxon>Bacillota</taxon>
        <taxon>Bacilli</taxon>
        <taxon>Bacillales</taxon>
        <taxon>Bacillaceae</taxon>
        <taxon>Alteribacillus</taxon>
    </lineage>
</organism>
<evidence type="ECO:0000313" key="1">
    <source>
        <dbReference type="EMBL" id="SFE89462.1"/>
    </source>
</evidence>